<sequence>PRRDQRTTEDYHTPSELERDQIPGDTPPEQGTGGQSHSGEPGKVDNIYPEPSNWLRPLKGLPYTDENINHDFNTDFDTEYHQRQRGLNMRRVKKSGLNLKKAQQPPKWTDPKFLGSALYLSIKEALKTYSKQIREDPQLADMVITDTIPELITRDKDLYISAGVTLPIMLEAIKEAASLLMVQDKIALDTLPAEQAAVQFYSKEPRQQTSEMSTMEMGEARLLEELTADQIWDIARNPETENTPEGQAARGLIEKGIVAGKLNMKKQSNDFLDEVGRIVTQWQETAEAAGVDEVLNIFADRTEAYNLVMSDLRSRYPEGTAHAIAMKVIDAVPQVLQIQSSKLNMKKEADIVKEDMEEADIMEEDMEENEYYALSLAYMEEVGFPKDFKITNGYDFGATEGELFAPGLTNVDIEDGDIPNTIIANLDTPIQLPPKPFISLKDVTNELAHPDIVADNIDYALLPGGTVFISSVQVSVDPYIDLLTSRGYQVMSDVFDAPWYTGEELEIEIAQSGGIEFVRNRSVILKKPQVLQIQSSNLNMKKEAEVNPKYDHGTVQTSDVSETVTDAIKDVQNSIDKNKLYDGEDEPGWVENGIQKLFHITVLFGVNDNVKDAVKKVFDKYRPIHIETIGIKYFSSDPNYDVAIVRCKSEELTKIHNELKDTLENKDTYPTYKPHITIAYLKKGERLDDSAQISNISWEVDSLDLSTSDGQLEKISALAIPIRESLDYPHSWSRKKKKEVVPKKEKKILQMDFNKLNFKKKAQYKYDEPEYPEGGYDFGGAELPQWEGLTIVDIHPEKTFREWGYEDPYIQQDIGTENFPELEQKPYINMSKAIRSAGVTNNVPDPIKLQNVAINIDRSLSPGGIVSLFDYESVLQPVVDQLKSLGYVVKSYNKSNWHETEGLLGSGENEWDAFTELQKPETQAKRSSILDEPRATLDSAIWDIGRDDLPMLKPSIKIHIVENFLSYVARFGGYIKPEQWVKNMFYTGSTATYAYNDMSDIDIHIVVDWIDLAALNPDKSKADPKEMWQELHDVFWWTLNKIKLPGTKHPLTYYVMPPGDEKKLVDQKEEIYDIGHEVWLIPPGKAMNLTEEVIDPALEEASEFMARINQHIADARRGVIDYALLQEVITSENAADRYIQIAGKVKEIDHHLKELKEEYALLKQKRTDAFEQGDSLVGGNSNWSMGNIIFKIVERYKYMDILRKIKRITDDMDLRPDQIQEIANVLGLDLEEE</sequence>
<dbReference type="Gene3D" id="3.90.1140.10">
    <property type="entry name" value="Cyclic phosphodiesterase"/>
    <property type="match status" value="1"/>
</dbReference>
<gene>
    <name evidence="3" type="ORF">LCGC14_1430570</name>
</gene>
<evidence type="ECO:0000313" key="3">
    <source>
        <dbReference type="EMBL" id="KKM71441.1"/>
    </source>
</evidence>
<feature type="coiled-coil region" evidence="1">
    <location>
        <begin position="1145"/>
        <end position="1172"/>
    </location>
</feature>
<accession>A0A0F9K9W2</accession>
<evidence type="ECO:0000256" key="1">
    <source>
        <dbReference type="SAM" id="Coils"/>
    </source>
</evidence>
<dbReference type="InterPro" id="IPR009097">
    <property type="entry name" value="Cyclic_Pdiesterase"/>
</dbReference>
<dbReference type="SUPFAM" id="SSF55144">
    <property type="entry name" value="LigT-like"/>
    <property type="match status" value="1"/>
</dbReference>
<reference evidence="3" key="1">
    <citation type="journal article" date="2015" name="Nature">
        <title>Complex archaea that bridge the gap between prokaryotes and eukaryotes.</title>
        <authorList>
            <person name="Spang A."/>
            <person name="Saw J.H."/>
            <person name="Jorgensen S.L."/>
            <person name="Zaremba-Niedzwiedzka K."/>
            <person name="Martijn J."/>
            <person name="Lind A.E."/>
            <person name="van Eijk R."/>
            <person name="Schleper C."/>
            <person name="Guy L."/>
            <person name="Ettema T.J."/>
        </authorList>
    </citation>
    <scope>NUCLEOTIDE SEQUENCE</scope>
</reference>
<feature type="non-terminal residue" evidence="3">
    <location>
        <position position="1"/>
    </location>
</feature>
<protein>
    <submittedName>
        <fullName evidence="3">Uncharacterized protein</fullName>
    </submittedName>
</protein>
<comment type="caution">
    <text evidence="3">The sequence shown here is derived from an EMBL/GenBank/DDBJ whole genome shotgun (WGS) entry which is preliminary data.</text>
</comment>
<feature type="region of interest" description="Disordered" evidence="2">
    <location>
        <begin position="1"/>
        <end position="51"/>
    </location>
</feature>
<proteinExistence type="predicted"/>
<feature type="compositionally biased region" description="Basic and acidic residues" evidence="2">
    <location>
        <begin position="1"/>
        <end position="22"/>
    </location>
</feature>
<keyword evidence="1" id="KW-0175">Coiled coil</keyword>
<name>A0A0F9K9W2_9ZZZZ</name>
<dbReference type="Pfam" id="PF13563">
    <property type="entry name" value="2_5_RNA_ligase2"/>
    <property type="match status" value="1"/>
</dbReference>
<dbReference type="AlphaFoldDB" id="A0A0F9K9W2"/>
<dbReference type="EMBL" id="LAZR01009634">
    <property type="protein sequence ID" value="KKM71441.1"/>
    <property type="molecule type" value="Genomic_DNA"/>
</dbReference>
<evidence type="ECO:0000256" key="2">
    <source>
        <dbReference type="SAM" id="MobiDB-lite"/>
    </source>
</evidence>
<organism evidence="3">
    <name type="scientific">marine sediment metagenome</name>
    <dbReference type="NCBI Taxonomy" id="412755"/>
    <lineage>
        <taxon>unclassified sequences</taxon>
        <taxon>metagenomes</taxon>
        <taxon>ecological metagenomes</taxon>
    </lineage>
</organism>